<keyword evidence="3" id="KW-0723">Serine/threonine-protein kinase</keyword>
<keyword evidence="7 15" id="KW-0547">Nucleotide-binding</keyword>
<evidence type="ECO:0000256" key="12">
    <source>
        <dbReference type="ARBA" id="ARBA00023180"/>
    </source>
</evidence>
<evidence type="ECO:0000256" key="14">
    <source>
        <dbReference type="ARBA" id="ARBA00048679"/>
    </source>
</evidence>
<dbReference type="InterPro" id="IPR032872">
    <property type="entry name" value="WAK_assoc_C"/>
</dbReference>
<dbReference type="InterPro" id="IPR011009">
    <property type="entry name" value="Kinase-like_dom_sf"/>
</dbReference>
<dbReference type="SMART" id="SM00220">
    <property type="entry name" value="S_TKc"/>
    <property type="match status" value="1"/>
</dbReference>
<accession>A0ABD2Y3R2</accession>
<dbReference type="GO" id="GO:0004674">
    <property type="term" value="F:protein serine/threonine kinase activity"/>
    <property type="evidence" value="ECO:0007669"/>
    <property type="project" value="UniProtKB-KW"/>
</dbReference>
<dbReference type="GO" id="GO:0016020">
    <property type="term" value="C:membrane"/>
    <property type="evidence" value="ECO:0007669"/>
    <property type="project" value="UniProtKB-SubCell"/>
</dbReference>
<keyword evidence="8" id="KW-0418">Kinase</keyword>
<protein>
    <recommendedName>
        <fullName evidence="2">non-specific serine/threonine protein kinase</fullName>
        <ecNumber evidence="2">2.7.11.1</ecNumber>
    </recommendedName>
</protein>
<evidence type="ECO:0000256" key="15">
    <source>
        <dbReference type="PROSITE-ProRule" id="PRU10141"/>
    </source>
</evidence>
<dbReference type="Gene3D" id="1.10.510.10">
    <property type="entry name" value="Transferase(Phosphotransferase) domain 1"/>
    <property type="match status" value="2"/>
</dbReference>
<dbReference type="FunFam" id="1.10.510.10:FF:001023">
    <property type="entry name" value="Os07g0541700 protein"/>
    <property type="match status" value="1"/>
</dbReference>
<keyword evidence="5 16" id="KW-0812">Transmembrane</keyword>
<dbReference type="SUPFAM" id="SSF56112">
    <property type="entry name" value="Protein kinase-like (PK-like)"/>
    <property type="match status" value="2"/>
</dbReference>
<evidence type="ECO:0000256" key="9">
    <source>
        <dbReference type="ARBA" id="ARBA00022840"/>
    </source>
</evidence>
<evidence type="ECO:0000256" key="1">
    <source>
        <dbReference type="ARBA" id="ARBA00004479"/>
    </source>
</evidence>
<reference evidence="18 19" key="1">
    <citation type="submission" date="2024-11" db="EMBL/GenBank/DDBJ databases">
        <title>A near-complete genome assembly of Cinchona calisaya.</title>
        <authorList>
            <person name="Lian D.C."/>
            <person name="Zhao X.W."/>
            <person name="Wei L."/>
        </authorList>
    </citation>
    <scope>NUCLEOTIDE SEQUENCE [LARGE SCALE GENOMIC DNA]</scope>
    <source>
        <tissue evidence="18">Nenye</tissue>
    </source>
</reference>
<dbReference type="Proteomes" id="UP001630127">
    <property type="component" value="Unassembled WGS sequence"/>
</dbReference>
<dbReference type="FunFam" id="1.10.510.10:FF:000590">
    <property type="entry name" value="PR5-like receptor kinase"/>
    <property type="match status" value="1"/>
</dbReference>
<evidence type="ECO:0000256" key="3">
    <source>
        <dbReference type="ARBA" id="ARBA00022527"/>
    </source>
</evidence>
<dbReference type="InterPro" id="IPR001245">
    <property type="entry name" value="Ser-Thr/Tyr_kinase_cat_dom"/>
</dbReference>
<keyword evidence="12" id="KW-0325">Glycoprotein</keyword>
<comment type="caution">
    <text evidence="18">The sequence shown here is derived from an EMBL/GenBank/DDBJ whole genome shotgun (WGS) entry which is preliminary data.</text>
</comment>
<dbReference type="AlphaFoldDB" id="A0ABD2Y3R2"/>
<dbReference type="InterPro" id="IPR017441">
    <property type="entry name" value="Protein_kinase_ATP_BS"/>
</dbReference>
<dbReference type="EMBL" id="JBJUIK010000015">
    <property type="protein sequence ID" value="KAL3501758.1"/>
    <property type="molecule type" value="Genomic_DNA"/>
</dbReference>
<evidence type="ECO:0000259" key="17">
    <source>
        <dbReference type="PROSITE" id="PS50011"/>
    </source>
</evidence>
<dbReference type="GO" id="GO:0005524">
    <property type="term" value="F:ATP binding"/>
    <property type="evidence" value="ECO:0007669"/>
    <property type="project" value="UniProtKB-UniRule"/>
</dbReference>
<dbReference type="Pfam" id="PF14380">
    <property type="entry name" value="WAK_assoc"/>
    <property type="match status" value="1"/>
</dbReference>
<gene>
    <name evidence="18" type="ORF">ACH5RR_036207</name>
</gene>
<organism evidence="18 19">
    <name type="scientific">Cinchona calisaya</name>
    <dbReference type="NCBI Taxonomy" id="153742"/>
    <lineage>
        <taxon>Eukaryota</taxon>
        <taxon>Viridiplantae</taxon>
        <taxon>Streptophyta</taxon>
        <taxon>Embryophyta</taxon>
        <taxon>Tracheophyta</taxon>
        <taxon>Spermatophyta</taxon>
        <taxon>Magnoliopsida</taxon>
        <taxon>eudicotyledons</taxon>
        <taxon>Gunneridae</taxon>
        <taxon>Pentapetalae</taxon>
        <taxon>asterids</taxon>
        <taxon>lamiids</taxon>
        <taxon>Gentianales</taxon>
        <taxon>Rubiaceae</taxon>
        <taxon>Cinchonoideae</taxon>
        <taxon>Cinchoneae</taxon>
        <taxon>Cinchona</taxon>
    </lineage>
</organism>
<evidence type="ECO:0000256" key="2">
    <source>
        <dbReference type="ARBA" id="ARBA00012513"/>
    </source>
</evidence>
<dbReference type="PROSITE" id="PS00107">
    <property type="entry name" value="PROTEIN_KINASE_ATP"/>
    <property type="match status" value="1"/>
</dbReference>
<evidence type="ECO:0000313" key="19">
    <source>
        <dbReference type="Proteomes" id="UP001630127"/>
    </source>
</evidence>
<feature type="binding site" evidence="15">
    <location>
        <position position="423"/>
    </location>
    <ligand>
        <name>ATP</name>
        <dbReference type="ChEBI" id="CHEBI:30616"/>
    </ligand>
</feature>
<feature type="domain" description="Protein kinase" evidence="17">
    <location>
        <begin position="395"/>
        <end position="678"/>
    </location>
</feature>
<dbReference type="PROSITE" id="PS50011">
    <property type="entry name" value="PROTEIN_KINASE_DOM"/>
    <property type="match status" value="2"/>
</dbReference>
<dbReference type="InterPro" id="IPR025287">
    <property type="entry name" value="WAK_GUB"/>
</dbReference>
<dbReference type="EC" id="2.7.11.1" evidence="2"/>
<name>A0ABD2Y3R2_9GENT</name>
<dbReference type="InterPro" id="IPR008271">
    <property type="entry name" value="Ser/Thr_kinase_AS"/>
</dbReference>
<feature type="transmembrane region" description="Helical" evidence="16">
    <location>
        <begin position="330"/>
        <end position="352"/>
    </location>
</feature>
<proteinExistence type="predicted"/>
<dbReference type="InterPro" id="IPR000719">
    <property type="entry name" value="Prot_kinase_dom"/>
</dbReference>
<keyword evidence="11 16" id="KW-0472">Membrane</keyword>
<evidence type="ECO:0000256" key="8">
    <source>
        <dbReference type="ARBA" id="ARBA00022777"/>
    </source>
</evidence>
<dbReference type="Pfam" id="PF13947">
    <property type="entry name" value="GUB_WAK_bind"/>
    <property type="match status" value="1"/>
</dbReference>
<keyword evidence="19" id="KW-1185">Reference proteome</keyword>
<dbReference type="Gene3D" id="3.30.200.20">
    <property type="entry name" value="Phosphorylase Kinase, domain 1"/>
    <property type="match status" value="1"/>
</dbReference>
<dbReference type="PROSITE" id="PS00108">
    <property type="entry name" value="PROTEIN_KINASE_ST"/>
    <property type="match status" value="2"/>
</dbReference>
<dbReference type="Pfam" id="PF00069">
    <property type="entry name" value="Pkinase"/>
    <property type="match status" value="1"/>
</dbReference>
<dbReference type="InterPro" id="IPR045874">
    <property type="entry name" value="LRK10/LRL21-25-like"/>
</dbReference>
<evidence type="ECO:0000313" key="18">
    <source>
        <dbReference type="EMBL" id="KAL3501758.1"/>
    </source>
</evidence>
<evidence type="ECO:0000256" key="5">
    <source>
        <dbReference type="ARBA" id="ARBA00022692"/>
    </source>
</evidence>
<comment type="catalytic activity">
    <reaction evidence="13">
        <text>L-threonyl-[protein] + ATP = O-phospho-L-threonyl-[protein] + ADP + H(+)</text>
        <dbReference type="Rhea" id="RHEA:46608"/>
        <dbReference type="Rhea" id="RHEA-COMP:11060"/>
        <dbReference type="Rhea" id="RHEA-COMP:11605"/>
        <dbReference type="ChEBI" id="CHEBI:15378"/>
        <dbReference type="ChEBI" id="CHEBI:30013"/>
        <dbReference type="ChEBI" id="CHEBI:30616"/>
        <dbReference type="ChEBI" id="CHEBI:61977"/>
        <dbReference type="ChEBI" id="CHEBI:456216"/>
        <dbReference type="EC" id="2.7.11.1"/>
    </reaction>
</comment>
<keyword evidence="10 16" id="KW-1133">Transmembrane helix</keyword>
<evidence type="ECO:0000256" key="4">
    <source>
        <dbReference type="ARBA" id="ARBA00022679"/>
    </source>
</evidence>
<evidence type="ECO:0000256" key="7">
    <source>
        <dbReference type="ARBA" id="ARBA00022741"/>
    </source>
</evidence>
<dbReference type="Pfam" id="PF07714">
    <property type="entry name" value="PK_Tyr_Ser-Thr"/>
    <property type="match status" value="1"/>
</dbReference>
<keyword evidence="9 15" id="KW-0067">ATP-binding</keyword>
<comment type="subcellular location">
    <subcellularLocation>
        <location evidence="1">Membrane</location>
        <topology evidence="1">Single-pass type I membrane protein</topology>
    </subcellularLocation>
</comment>
<keyword evidence="6" id="KW-0732">Signal</keyword>
<evidence type="ECO:0000256" key="16">
    <source>
        <dbReference type="SAM" id="Phobius"/>
    </source>
</evidence>
<evidence type="ECO:0000256" key="11">
    <source>
        <dbReference type="ARBA" id="ARBA00023136"/>
    </source>
</evidence>
<dbReference type="PANTHER" id="PTHR27009">
    <property type="entry name" value="RUST RESISTANCE KINASE LR10-RELATED"/>
    <property type="match status" value="1"/>
</dbReference>
<evidence type="ECO:0000256" key="13">
    <source>
        <dbReference type="ARBA" id="ARBA00047899"/>
    </source>
</evidence>
<evidence type="ECO:0000256" key="6">
    <source>
        <dbReference type="ARBA" id="ARBA00022729"/>
    </source>
</evidence>
<feature type="domain" description="Protein kinase" evidence="17">
    <location>
        <begin position="1"/>
        <end position="200"/>
    </location>
</feature>
<keyword evidence="4" id="KW-0808">Transferase</keyword>
<sequence length="718" mass="80227">MPNGSLEKFTCGGHGISSSTNHQLGWQRKYKIAVGIARGLEYFHRGCNTRIVHFDIKSHNILLDEDYCPKISEFGLAKLCPSKQSTLSILGARGTVGYIAPEVFHKAFGGVSHNAPKLCGNVNISFPFYIHGQQESYCGYPGFELNCSSSQEPVIHVPENDYVIDHIFYENSTFRVKYAAVSGSGDCLPEISNITENSHFGVVSPSRLHILTNCKNQLLGEQIPYCSNKSNRGLAMFADDENLSAALKECERNVLAPVEVNEGEIDNGIRYYEEVLSRGFVFNWTASDCSGCYESGGRCGFDSTIYQFWCFCPDMPHHVSCNSRKKKLKVILATAIPVGGFVILVTLAYCITRKFLFVEIWRKTKKFQNIEAFLKNFGSLAQKRYHYSEIKKMTNSFKIKLGQGGYGSVYKGNLQDGSPIAVKVLKESKGTGEEFINEVASISRTSHVNIVTLIGFCFQGQKRALLYEFMPNGSLEKFIFGGNGISSSTDHQLGWLRKYNIAVGIARGLEYLHRGCNTRIVHFDIKPHNILLDEDFCPKISDFGLAKLCPSKQSTMSILGTRGTVGYIAPEVFCKTFGGVSYKSDVYSYGMMVFEMVGVRRKNVDVRVDHSSEMYFPDWLYKRLDQGDDDLAMDGLIMDEEEKILVRKMIIVSLWCIQTHPSSRPSMTKVVEMLEGSLEALQVPPNPCVFPPQEPPKDSSIVDLTWHSDSNNAALVVS</sequence>
<evidence type="ECO:0000256" key="10">
    <source>
        <dbReference type="ARBA" id="ARBA00022989"/>
    </source>
</evidence>
<dbReference type="FunFam" id="3.30.200.20:FF:000178">
    <property type="entry name" value="serine/threonine-protein kinase PBS1-like"/>
    <property type="match status" value="1"/>
</dbReference>
<comment type="catalytic activity">
    <reaction evidence="14">
        <text>L-seryl-[protein] + ATP = O-phospho-L-seryl-[protein] + ADP + H(+)</text>
        <dbReference type="Rhea" id="RHEA:17989"/>
        <dbReference type="Rhea" id="RHEA-COMP:9863"/>
        <dbReference type="Rhea" id="RHEA-COMP:11604"/>
        <dbReference type="ChEBI" id="CHEBI:15378"/>
        <dbReference type="ChEBI" id="CHEBI:29999"/>
        <dbReference type="ChEBI" id="CHEBI:30616"/>
        <dbReference type="ChEBI" id="CHEBI:83421"/>
        <dbReference type="ChEBI" id="CHEBI:456216"/>
        <dbReference type="EC" id="2.7.11.1"/>
    </reaction>
</comment>